<proteinExistence type="predicted"/>
<dbReference type="AlphaFoldDB" id="A0A1H2MAF7"/>
<sequence length="499" mass="54568">MFDPETQGHTAAELCSRIAASHATLRETECEELVLAAAWADVHYLDGDEAGYRPLVERSCAWGGQGCPPVAEHCALELGALRGTGATAARMLIADALDLRHRLPHLWQLVRTGTVRAWQARHVAQTTHDLSWEACTDVDEALSRSLPLLAWPRFRRLLHAAVLDADPEARRRREQDAGEQRGVWSWTGDHGLRTVVAKAASGDAVWFMATVDRLAEVLRADGDTDPVDVRRSKAIGLLAQPALALALLLDHADDPDRLPPAQAPHAVESPAPGPATTARLDEDEDADPDGSGRDLVLRRDLLRHDLRAARPRVVLHLHVTDTALRCGDGLVRPEHGEAMTLDQARDWLADTGCPITVRPVRDPLDTAPVDAYEIPLRLREALFLRNPVDVFPFGQATSRTLDLDHTTPYVPPGAGGPPGQTGTHNLGFLARSHHRAVTFAGWKRRQPQPGTYLFASPNGYVYLTTNQGTVALGRTPYSRALWDCDPAEDRSTKERVGAA</sequence>
<organism evidence="3 4">
    <name type="scientific">Microlunatus sagamiharensis</name>
    <dbReference type="NCBI Taxonomy" id="546874"/>
    <lineage>
        <taxon>Bacteria</taxon>
        <taxon>Bacillati</taxon>
        <taxon>Actinomycetota</taxon>
        <taxon>Actinomycetes</taxon>
        <taxon>Propionibacteriales</taxon>
        <taxon>Propionibacteriaceae</taxon>
        <taxon>Microlunatus</taxon>
    </lineage>
</organism>
<protein>
    <recommendedName>
        <fullName evidence="2">DUF222 domain-containing protein</fullName>
    </recommendedName>
</protein>
<evidence type="ECO:0000259" key="2">
    <source>
        <dbReference type="Pfam" id="PF02720"/>
    </source>
</evidence>
<evidence type="ECO:0000313" key="4">
    <source>
        <dbReference type="Proteomes" id="UP000198825"/>
    </source>
</evidence>
<dbReference type="EMBL" id="LT629799">
    <property type="protein sequence ID" value="SDU89466.1"/>
    <property type="molecule type" value="Genomic_DNA"/>
</dbReference>
<dbReference type="Proteomes" id="UP000198825">
    <property type="component" value="Chromosome I"/>
</dbReference>
<dbReference type="STRING" id="546874.SAMN04488544_1580"/>
<feature type="domain" description="DUF222" evidence="2">
    <location>
        <begin position="62"/>
        <end position="242"/>
    </location>
</feature>
<dbReference type="RefSeq" id="WP_091073962.1">
    <property type="nucleotide sequence ID" value="NZ_LT629799.1"/>
</dbReference>
<feature type="region of interest" description="Disordered" evidence="1">
    <location>
        <begin position="255"/>
        <end position="293"/>
    </location>
</feature>
<gene>
    <name evidence="3" type="ORF">SAMN04488544_1580</name>
</gene>
<accession>A0A1H2MAF7</accession>
<evidence type="ECO:0000313" key="3">
    <source>
        <dbReference type="EMBL" id="SDU89466.1"/>
    </source>
</evidence>
<name>A0A1H2MAF7_9ACTN</name>
<keyword evidence="4" id="KW-1185">Reference proteome</keyword>
<reference evidence="4" key="1">
    <citation type="submission" date="2016-10" db="EMBL/GenBank/DDBJ databases">
        <authorList>
            <person name="Varghese N."/>
            <person name="Submissions S."/>
        </authorList>
    </citation>
    <scope>NUCLEOTIDE SEQUENCE [LARGE SCALE GENOMIC DNA]</scope>
    <source>
        <strain evidence="4">DSM 21743</strain>
    </source>
</reference>
<evidence type="ECO:0000256" key="1">
    <source>
        <dbReference type="SAM" id="MobiDB-lite"/>
    </source>
</evidence>
<dbReference type="InterPro" id="IPR003870">
    <property type="entry name" value="DUF222"/>
</dbReference>
<dbReference type="OrthoDB" id="3261064at2"/>
<dbReference type="Pfam" id="PF02720">
    <property type="entry name" value="DUF222"/>
    <property type="match status" value="1"/>
</dbReference>